<gene>
    <name evidence="15" type="ORF">HCBG_06965</name>
</gene>
<dbReference type="PANTHER" id="PTHR11183">
    <property type="entry name" value="GLYCOGENIN SUBFAMILY MEMBER"/>
    <property type="match status" value="1"/>
</dbReference>
<accession>C0NUD4</accession>
<evidence type="ECO:0000256" key="3">
    <source>
        <dbReference type="ARBA" id="ARBA00022490"/>
    </source>
</evidence>
<evidence type="ECO:0000256" key="6">
    <source>
        <dbReference type="ARBA" id="ARBA00023056"/>
    </source>
</evidence>
<dbReference type="AlphaFoldDB" id="C0NUD4"/>
<dbReference type="RefSeq" id="XP_045285495.1">
    <property type="nucleotide sequence ID" value="XM_045434014.1"/>
</dbReference>
<dbReference type="SUPFAM" id="SSF53448">
    <property type="entry name" value="Nucleotide-diphospho-sugar transferases"/>
    <property type="match status" value="1"/>
</dbReference>
<dbReference type="GO" id="GO:0008466">
    <property type="term" value="F:glycogenin glucosyltransferase activity"/>
    <property type="evidence" value="ECO:0007669"/>
    <property type="project" value="UniProtKB-EC"/>
</dbReference>
<dbReference type="HOGENOM" id="CLU_017171_2_0_1"/>
<dbReference type="InParanoid" id="C0NUD4"/>
<keyword evidence="3" id="KW-0963">Cytoplasm</keyword>
<comment type="catalytic activity">
    <reaction evidence="12">
        <text>L-tyrosyl-[glycogenin] + UDP-alpha-D-glucose = alpha-D-glucosyl-L-tyrosyl-[glycogenin] + UDP + H(+)</text>
        <dbReference type="Rhea" id="RHEA:23360"/>
        <dbReference type="Rhea" id="RHEA-COMP:14604"/>
        <dbReference type="Rhea" id="RHEA-COMP:14605"/>
        <dbReference type="ChEBI" id="CHEBI:15378"/>
        <dbReference type="ChEBI" id="CHEBI:46858"/>
        <dbReference type="ChEBI" id="CHEBI:58223"/>
        <dbReference type="ChEBI" id="CHEBI:58885"/>
        <dbReference type="ChEBI" id="CHEBI:140573"/>
        <dbReference type="EC" id="2.4.1.186"/>
    </reaction>
</comment>
<comment type="similarity">
    <text evidence="9">Belongs to the glycosyltransferase 8 family. Glycogenin subfamily.</text>
</comment>
<evidence type="ECO:0000256" key="4">
    <source>
        <dbReference type="ARBA" id="ARBA00022679"/>
    </source>
</evidence>
<dbReference type="CDD" id="cd02537">
    <property type="entry name" value="GT8_Glycogenin"/>
    <property type="match status" value="1"/>
</dbReference>
<protein>
    <recommendedName>
        <fullName evidence="10">glycogenin glucosyltransferase</fullName>
        <ecNumber evidence="10">2.4.1.186</ecNumber>
    </recommendedName>
</protein>
<evidence type="ECO:0000256" key="2">
    <source>
        <dbReference type="ARBA" id="ARBA00004496"/>
    </source>
</evidence>
<comment type="subcellular location">
    <subcellularLocation>
        <location evidence="2">Cytoplasm</location>
    </subcellularLocation>
</comment>
<evidence type="ECO:0000256" key="14">
    <source>
        <dbReference type="SAM" id="MobiDB-lite"/>
    </source>
</evidence>
<dbReference type="InterPro" id="IPR029044">
    <property type="entry name" value="Nucleotide-diphossugar_trans"/>
</dbReference>
<evidence type="ECO:0000256" key="5">
    <source>
        <dbReference type="ARBA" id="ARBA00022723"/>
    </source>
</evidence>
<evidence type="ECO:0000256" key="13">
    <source>
        <dbReference type="ARBA" id="ARBA00057883"/>
    </source>
</evidence>
<evidence type="ECO:0000313" key="16">
    <source>
        <dbReference type="Proteomes" id="UP000001631"/>
    </source>
</evidence>
<name>C0NUD4_AJECG</name>
<evidence type="ECO:0000256" key="1">
    <source>
        <dbReference type="ARBA" id="ARBA00001936"/>
    </source>
</evidence>
<dbReference type="InterPro" id="IPR002495">
    <property type="entry name" value="Glyco_trans_8"/>
</dbReference>
<evidence type="ECO:0000256" key="10">
    <source>
        <dbReference type="ARBA" id="ARBA00038934"/>
    </source>
</evidence>
<reference evidence="15" key="1">
    <citation type="submission" date="2009-02" db="EMBL/GenBank/DDBJ databases">
        <title>The Genome Sequence of Ajellomyces capsulatus strain G186AR.</title>
        <authorList>
            <consortium name="The Broad Institute Genome Sequencing Platform"/>
            <person name="Champion M."/>
            <person name="Cuomo C."/>
            <person name="Ma L.-J."/>
            <person name="Henn M.R."/>
            <person name="Sil A."/>
            <person name="Goldman B."/>
            <person name="Young S.K."/>
            <person name="Kodira C.D."/>
            <person name="Zeng Q."/>
            <person name="Koehrsen M."/>
            <person name="Alvarado L."/>
            <person name="Berlin A."/>
            <person name="Borenstein D."/>
            <person name="Chen Z."/>
            <person name="Engels R."/>
            <person name="Freedman E."/>
            <person name="Gellesch M."/>
            <person name="Goldberg J."/>
            <person name="Griggs A."/>
            <person name="Gujja S."/>
            <person name="Heiman D."/>
            <person name="Hepburn T."/>
            <person name="Howarth C."/>
            <person name="Jen D."/>
            <person name="Larson L."/>
            <person name="Lewis B."/>
            <person name="Mehta T."/>
            <person name="Park D."/>
            <person name="Pearson M."/>
            <person name="Roberts A."/>
            <person name="Saif S."/>
            <person name="Shea T."/>
            <person name="Shenoy N."/>
            <person name="Sisk P."/>
            <person name="Stolte C."/>
            <person name="Sykes S."/>
            <person name="Walk T."/>
            <person name="White J."/>
            <person name="Yandava C."/>
            <person name="Klein B."/>
            <person name="McEwen J.G."/>
            <person name="Puccia R."/>
            <person name="Goldman G.H."/>
            <person name="Felipe M.S."/>
            <person name="Nino-Vega G."/>
            <person name="San-Blas G."/>
            <person name="Taylor J."/>
            <person name="Mendoza L."/>
            <person name="Galagan J."/>
            <person name="Nusbaum C."/>
            <person name="Birren B."/>
        </authorList>
    </citation>
    <scope>NUCLEOTIDE SEQUENCE</scope>
    <source>
        <strain evidence="15">G186AR</strain>
    </source>
</reference>
<dbReference type="FunFam" id="3.90.550.10:FF:000092">
    <property type="entry name" value="Glycogenin 2"/>
    <property type="match status" value="1"/>
</dbReference>
<keyword evidence="4" id="KW-0808">Transferase</keyword>
<keyword evidence="6" id="KW-0320">Glycogen biosynthesis</keyword>
<comment type="cofactor">
    <cofactor evidence="1">
        <name>Mn(2+)</name>
        <dbReference type="ChEBI" id="CHEBI:29035"/>
    </cofactor>
</comment>
<keyword evidence="5" id="KW-0479">Metal-binding</keyword>
<feature type="region of interest" description="Disordered" evidence="14">
    <location>
        <begin position="258"/>
        <end position="278"/>
    </location>
</feature>
<dbReference type="GO" id="GO:0005737">
    <property type="term" value="C:cytoplasm"/>
    <property type="evidence" value="ECO:0007669"/>
    <property type="project" value="UniProtKB-SubCell"/>
</dbReference>
<dbReference type="STRING" id="447093.C0NUD4"/>
<keyword evidence="7" id="KW-0325">Glycoprotein</keyword>
<dbReference type="InterPro" id="IPR050587">
    <property type="entry name" value="GNT1/Glycosyltrans_8"/>
</dbReference>
<evidence type="ECO:0000256" key="11">
    <source>
        <dbReference type="ARBA" id="ARBA00050886"/>
    </source>
</evidence>
<evidence type="ECO:0000256" key="9">
    <source>
        <dbReference type="ARBA" id="ARBA00038162"/>
    </source>
</evidence>
<feature type="region of interest" description="Disordered" evidence="14">
    <location>
        <begin position="627"/>
        <end position="761"/>
    </location>
</feature>
<dbReference type="Proteomes" id="UP000001631">
    <property type="component" value="Unassembled WGS sequence"/>
</dbReference>
<feature type="region of interest" description="Disordered" evidence="14">
    <location>
        <begin position="422"/>
        <end position="494"/>
    </location>
</feature>
<comment type="function">
    <text evidence="13">Self-glucosylating initiator of glycogen synthesis. It catalyzes the formation of a short alpha (1,4)-glucosyl chain covalently attached via a glucose 1-O-tyrosyl linkage to internal tyrosine residues and these chains act as primers for the elongation reaction catalyzed by glycogen synthase.</text>
</comment>
<dbReference type="EMBL" id="GG663372">
    <property type="protein sequence ID" value="EEH05014.1"/>
    <property type="molecule type" value="Genomic_DNA"/>
</dbReference>
<dbReference type="GO" id="GO:0046872">
    <property type="term" value="F:metal ion binding"/>
    <property type="evidence" value="ECO:0007669"/>
    <property type="project" value="UniProtKB-KW"/>
</dbReference>
<organism evidence="15 16">
    <name type="scientific">Ajellomyces capsulatus (strain G186AR / H82 / ATCC MYA-2454 / RMSCC 2432)</name>
    <name type="common">Darling's disease fungus</name>
    <name type="synonym">Histoplasma capsulatum</name>
    <dbReference type="NCBI Taxonomy" id="447093"/>
    <lineage>
        <taxon>Eukaryota</taxon>
        <taxon>Fungi</taxon>
        <taxon>Dikarya</taxon>
        <taxon>Ascomycota</taxon>
        <taxon>Pezizomycotina</taxon>
        <taxon>Eurotiomycetes</taxon>
        <taxon>Eurotiomycetidae</taxon>
        <taxon>Onygenales</taxon>
        <taxon>Ajellomycetaceae</taxon>
        <taxon>Histoplasma</taxon>
    </lineage>
</organism>
<feature type="region of interest" description="Disordered" evidence="14">
    <location>
        <begin position="577"/>
        <end position="598"/>
    </location>
</feature>
<evidence type="ECO:0000256" key="8">
    <source>
        <dbReference type="ARBA" id="ARBA00023211"/>
    </source>
</evidence>
<dbReference type="VEuPathDB" id="FungiDB:I7I50_12176"/>
<dbReference type="EC" id="2.4.1.186" evidence="10"/>
<sequence>MADMGEAVYCTMLLSDNYLPGAMVLAHSLRDSGSKAKLVVLVSLDSLKPSTLGELKAIYDDIIPINRFVNRNPANLYLMNRPDLISTFSKIELWRQTQYSKIVYIDADVVSLRAPNELLKLETHFAAVPDIGWPDCFNTGLMVLTPNMQDYHSLLALAQRGISFDGADQGLLNIHFKKWDRLSFIYNCTPSGHYQYVPAFRHFGSNISLVHYIGMQKPWNLPRQAFPLESPYNQLLGRWWATYDRHYKPVKPTGRIPEAHAEQIPGAPGGRDWDQSAESLESIHPPETSYAQVRPQTHVHPLGSSASTPAEVGVEVGVHHAKADEAIQQGDELHDVGRALSPKIPHVLEIDSSAVSDENSAIIARPTSFIPQPKAPEKSHDFVISAVPQYVHGEEHVSVYRHTAPLLDIVSDSKEISIPKSLPITGMTDVPALQQLPQGPTESTKQRELGHITASSEEPESPKAAPETSFSPPKAEWDPSRAPPPTDSKPEAFSLPSHTYAMSQDIQLFQPPKSYPEVPKNMYYQVPPRQQKTKTLAPIFPWETYAPKPTRVFLDESIEPGIASDSHSKLLAKGKDGIEVLPDSAPSPSTGPPPSMDPWLNYVHSNAWDEIPEIVGYMRSIQRPRRGQVQVLQGGVTSTTGDGFGTEHEGRRPSLRLTDFPTEIERPSLPVTPAPIQRSKYMGKSYSKIEGGKGEEDDDSLSPAAGVPSQENWNPVERLEELHRRQSALLDETRGGPPELEARAIPSRRMPGEGDTVEMRG</sequence>
<keyword evidence="8" id="KW-0464">Manganese</keyword>
<keyword evidence="16" id="KW-1185">Reference proteome</keyword>
<evidence type="ECO:0000256" key="12">
    <source>
        <dbReference type="ARBA" id="ARBA00052293"/>
    </source>
</evidence>
<evidence type="ECO:0000313" key="15">
    <source>
        <dbReference type="EMBL" id="EEH05014.1"/>
    </source>
</evidence>
<proteinExistence type="inferred from homology"/>
<dbReference type="Gene3D" id="3.90.550.10">
    <property type="entry name" value="Spore Coat Polysaccharide Biosynthesis Protein SpsA, Chain A"/>
    <property type="match status" value="1"/>
</dbReference>
<dbReference type="GO" id="GO:0005978">
    <property type="term" value="P:glycogen biosynthetic process"/>
    <property type="evidence" value="ECO:0007669"/>
    <property type="project" value="UniProtKB-KW"/>
</dbReference>
<evidence type="ECO:0000256" key="7">
    <source>
        <dbReference type="ARBA" id="ARBA00023180"/>
    </source>
</evidence>
<comment type="catalytic activity">
    <reaction evidence="11">
        <text>[1,4-alpha-D-glucosyl](n)-L-tyrosyl-[glycogenin] + UDP-alpha-D-glucose = [1,4-alpha-D-glucosyl](n+1)-L-tyrosyl-[glycogenin] + UDP + H(+)</text>
        <dbReference type="Rhea" id="RHEA:56560"/>
        <dbReference type="Rhea" id="RHEA-COMP:14606"/>
        <dbReference type="Rhea" id="RHEA-COMP:14607"/>
        <dbReference type="ChEBI" id="CHEBI:15378"/>
        <dbReference type="ChEBI" id="CHEBI:58223"/>
        <dbReference type="ChEBI" id="CHEBI:58885"/>
        <dbReference type="ChEBI" id="CHEBI:140574"/>
        <dbReference type="EC" id="2.4.1.186"/>
    </reaction>
</comment>
<dbReference type="GeneID" id="69039981"/>
<dbReference type="Pfam" id="PF01501">
    <property type="entry name" value="Glyco_transf_8"/>
    <property type="match status" value="1"/>
</dbReference>